<evidence type="ECO:0000313" key="13">
    <source>
        <dbReference type="Proteomes" id="UP001497512"/>
    </source>
</evidence>
<organism evidence="12 13">
    <name type="scientific">Sphagnum troendelagicum</name>
    <dbReference type="NCBI Taxonomy" id="128251"/>
    <lineage>
        <taxon>Eukaryota</taxon>
        <taxon>Viridiplantae</taxon>
        <taxon>Streptophyta</taxon>
        <taxon>Embryophyta</taxon>
        <taxon>Bryophyta</taxon>
        <taxon>Sphagnophytina</taxon>
        <taxon>Sphagnopsida</taxon>
        <taxon>Sphagnales</taxon>
        <taxon>Sphagnaceae</taxon>
        <taxon>Sphagnum</taxon>
    </lineage>
</organism>
<feature type="domain" description="Protein kinase" evidence="11">
    <location>
        <begin position="130"/>
        <end position="621"/>
    </location>
</feature>
<dbReference type="PROSITE" id="PS50011">
    <property type="entry name" value="PROTEIN_KINASE_DOM"/>
    <property type="match status" value="1"/>
</dbReference>
<dbReference type="PANTHER" id="PTHR47634">
    <property type="entry name" value="PROTEIN KINASE DOMAIN-CONTAINING PROTEIN-RELATED"/>
    <property type="match status" value="1"/>
</dbReference>
<feature type="compositionally biased region" description="Polar residues" evidence="10">
    <location>
        <begin position="355"/>
        <end position="377"/>
    </location>
</feature>
<evidence type="ECO:0000256" key="2">
    <source>
        <dbReference type="ARBA" id="ARBA00022527"/>
    </source>
</evidence>
<keyword evidence="3" id="KW-0808">Transferase</keyword>
<comment type="catalytic activity">
    <reaction evidence="7">
        <text>L-threonyl-[protein] + ATP = O-phospho-L-threonyl-[protein] + ADP + H(+)</text>
        <dbReference type="Rhea" id="RHEA:46608"/>
        <dbReference type="Rhea" id="RHEA-COMP:11060"/>
        <dbReference type="Rhea" id="RHEA-COMP:11605"/>
        <dbReference type="ChEBI" id="CHEBI:15378"/>
        <dbReference type="ChEBI" id="CHEBI:30013"/>
        <dbReference type="ChEBI" id="CHEBI:30616"/>
        <dbReference type="ChEBI" id="CHEBI:61977"/>
        <dbReference type="ChEBI" id="CHEBI:456216"/>
        <dbReference type="EC" id="2.7.11.1"/>
    </reaction>
</comment>
<accession>A0ABP0TN37</accession>
<evidence type="ECO:0000256" key="5">
    <source>
        <dbReference type="ARBA" id="ARBA00022777"/>
    </source>
</evidence>
<dbReference type="Gene3D" id="1.10.510.10">
    <property type="entry name" value="Transferase(Phosphotransferase) domain 1"/>
    <property type="match status" value="2"/>
</dbReference>
<feature type="compositionally biased region" description="Polar residues" evidence="10">
    <location>
        <begin position="386"/>
        <end position="396"/>
    </location>
</feature>
<dbReference type="SMART" id="SM00220">
    <property type="entry name" value="S_TKc"/>
    <property type="match status" value="1"/>
</dbReference>
<feature type="compositionally biased region" description="Basic and acidic residues" evidence="10">
    <location>
        <begin position="74"/>
        <end position="83"/>
    </location>
</feature>
<dbReference type="EMBL" id="OZ019904">
    <property type="protein sequence ID" value="CAK9198149.1"/>
    <property type="molecule type" value="Genomic_DNA"/>
</dbReference>
<feature type="region of interest" description="Disordered" evidence="10">
    <location>
        <begin position="1"/>
        <end position="114"/>
    </location>
</feature>
<feature type="compositionally biased region" description="Polar residues" evidence="10">
    <location>
        <begin position="309"/>
        <end position="319"/>
    </location>
</feature>
<evidence type="ECO:0000256" key="1">
    <source>
        <dbReference type="ARBA" id="ARBA00012513"/>
    </source>
</evidence>
<evidence type="ECO:0000256" key="9">
    <source>
        <dbReference type="PROSITE-ProRule" id="PRU10141"/>
    </source>
</evidence>
<dbReference type="InterPro" id="IPR008271">
    <property type="entry name" value="Ser/Thr_kinase_AS"/>
</dbReference>
<dbReference type="Proteomes" id="UP001497512">
    <property type="component" value="Chromosome 12"/>
</dbReference>
<evidence type="ECO:0000256" key="8">
    <source>
        <dbReference type="ARBA" id="ARBA00048679"/>
    </source>
</evidence>
<dbReference type="Pfam" id="PF00069">
    <property type="entry name" value="Pkinase"/>
    <property type="match status" value="2"/>
</dbReference>
<keyword evidence="2" id="KW-0723">Serine/threonine-protein kinase</keyword>
<evidence type="ECO:0000256" key="4">
    <source>
        <dbReference type="ARBA" id="ARBA00022741"/>
    </source>
</evidence>
<proteinExistence type="predicted"/>
<reference evidence="12" key="1">
    <citation type="submission" date="2024-02" db="EMBL/GenBank/DDBJ databases">
        <authorList>
            <consortium name="ELIXIR-Norway"/>
            <consortium name="Elixir Norway"/>
        </authorList>
    </citation>
    <scope>NUCLEOTIDE SEQUENCE</scope>
</reference>
<dbReference type="InterPro" id="IPR011009">
    <property type="entry name" value="Kinase-like_dom_sf"/>
</dbReference>
<keyword evidence="6 9" id="KW-0067">ATP-binding</keyword>
<keyword evidence="13" id="KW-1185">Reference proteome</keyword>
<protein>
    <recommendedName>
        <fullName evidence="1">non-specific serine/threonine protein kinase</fullName>
        <ecNumber evidence="1">2.7.11.1</ecNumber>
    </recommendedName>
</protein>
<feature type="binding site" evidence="9">
    <location>
        <position position="159"/>
    </location>
    <ligand>
        <name>ATP</name>
        <dbReference type="ChEBI" id="CHEBI:30616"/>
    </ligand>
</feature>
<keyword evidence="4 9" id="KW-0547">Nucleotide-binding</keyword>
<evidence type="ECO:0000259" key="11">
    <source>
        <dbReference type="PROSITE" id="PS50011"/>
    </source>
</evidence>
<dbReference type="InterPro" id="IPR000719">
    <property type="entry name" value="Prot_kinase_dom"/>
</dbReference>
<evidence type="ECO:0000313" key="12">
    <source>
        <dbReference type="EMBL" id="CAK9198149.1"/>
    </source>
</evidence>
<dbReference type="InterPro" id="IPR017441">
    <property type="entry name" value="Protein_kinase_ATP_BS"/>
</dbReference>
<gene>
    <name evidence="12" type="ORF">CSSPTR1EN2_LOCUS4292</name>
</gene>
<dbReference type="PROSITE" id="PS00108">
    <property type="entry name" value="PROTEIN_KINASE_ST"/>
    <property type="match status" value="1"/>
</dbReference>
<dbReference type="PROSITE" id="PS00107">
    <property type="entry name" value="PROTEIN_KINASE_ATP"/>
    <property type="match status" value="1"/>
</dbReference>
<evidence type="ECO:0000256" key="7">
    <source>
        <dbReference type="ARBA" id="ARBA00047899"/>
    </source>
</evidence>
<dbReference type="InterPro" id="IPR051334">
    <property type="entry name" value="SRPK"/>
</dbReference>
<dbReference type="EC" id="2.7.11.1" evidence="1"/>
<dbReference type="SUPFAM" id="SSF56112">
    <property type="entry name" value="Protein kinase-like (PK-like)"/>
    <property type="match status" value="1"/>
</dbReference>
<comment type="catalytic activity">
    <reaction evidence="8">
        <text>L-seryl-[protein] + ATP = O-phospho-L-seryl-[protein] + ADP + H(+)</text>
        <dbReference type="Rhea" id="RHEA:17989"/>
        <dbReference type="Rhea" id="RHEA-COMP:9863"/>
        <dbReference type="Rhea" id="RHEA-COMP:11604"/>
        <dbReference type="ChEBI" id="CHEBI:15378"/>
        <dbReference type="ChEBI" id="CHEBI:29999"/>
        <dbReference type="ChEBI" id="CHEBI:30616"/>
        <dbReference type="ChEBI" id="CHEBI:83421"/>
        <dbReference type="ChEBI" id="CHEBI:456216"/>
        <dbReference type="EC" id="2.7.11.1"/>
    </reaction>
</comment>
<feature type="region of interest" description="Disordered" evidence="10">
    <location>
        <begin position="355"/>
        <end position="396"/>
    </location>
</feature>
<feature type="region of interest" description="Disordered" evidence="10">
    <location>
        <begin position="273"/>
        <end position="324"/>
    </location>
</feature>
<evidence type="ECO:0000256" key="6">
    <source>
        <dbReference type="ARBA" id="ARBA00022840"/>
    </source>
</evidence>
<name>A0ABP0TN37_9BRYO</name>
<dbReference type="Gene3D" id="3.30.200.20">
    <property type="entry name" value="Phosphorylase Kinase, domain 1"/>
    <property type="match status" value="1"/>
</dbReference>
<dbReference type="PANTHER" id="PTHR47634:SF9">
    <property type="entry name" value="PROTEIN KINASE DOMAIN-CONTAINING PROTEIN-RELATED"/>
    <property type="match status" value="1"/>
</dbReference>
<keyword evidence="5" id="KW-0418">Kinase</keyword>
<sequence length="623" mass="69694">MPQKARKVSQAAPRRRPAVVRKPRKARVTQVKKRAMTKIPWKQQRKKTKKEGLQISNLDFADRNSESTFMDVLDSPRDGRESDASGPVSASESHSSDMVGDSENNSNDDPRMNNEILPVHVGSVFKDCRYKVHGKLGSGSFSTVWLAWDSDQETYVALKVQNCSRDCARAAQEEIKILQEVAKGDKAGSKSVVRLLDHFDHSGPNGRHKCMVLEYLGDNLLSLLKQNKYKGLPLQLVRKLSRQILVGLDYLHRELKIIHTDLKPENILLVSPLDPGKDPRKQVQAAKSPHNLVTKRPAPGHENPMPGNSLKNQVTSEDPNFNDKENVVLQTKDTLITRKVEEFFARKIHQPTETLGTYDSTISPDSSRAKQDVSSNGEPPIDSASKDPSSCCKSKTMGSLQQAAGATFGSKFVDPQQSVPKASDRRQLNNSQANASTILEYDSAVLPPPFNNIDTRCKIADLGTACWIHKQFTREIQTRPYRCPEVLLGANKYSTSADIWSFACLVFELATGNALFDPRSGGDQYSRDEDHLRRIMEVLGPLPSKLFNQAPNYRAYLTKNGELRRIKSTQVGHCPLNQHLVQSFSFSERDAKELSDFLLPLLDLNPDNRPSANQCLQHPWLIA</sequence>
<feature type="compositionally biased region" description="Basic residues" evidence="10">
    <location>
        <begin position="1"/>
        <end position="36"/>
    </location>
</feature>
<evidence type="ECO:0000256" key="10">
    <source>
        <dbReference type="SAM" id="MobiDB-lite"/>
    </source>
</evidence>
<evidence type="ECO:0000256" key="3">
    <source>
        <dbReference type="ARBA" id="ARBA00022679"/>
    </source>
</evidence>